<keyword evidence="1" id="KW-0472">Membrane</keyword>
<dbReference type="EMBL" id="HBUE01025692">
    <property type="protein sequence ID" value="CAG6454293.1"/>
    <property type="molecule type" value="Transcribed_RNA"/>
</dbReference>
<reference evidence="2" key="1">
    <citation type="submission" date="2021-05" db="EMBL/GenBank/DDBJ databases">
        <authorList>
            <person name="Alioto T."/>
            <person name="Alioto T."/>
            <person name="Gomez Garrido J."/>
        </authorList>
    </citation>
    <scope>NUCLEOTIDE SEQUENCE</scope>
</reference>
<dbReference type="AlphaFoldDB" id="A0A8D8DVS4"/>
<keyword evidence="1" id="KW-0812">Transmembrane</keyword>
<dbReference type="EMBL" id="HBUE01025695">
    <property type="protein sequence ID" value="CAG6454294.1"/>
    <property type="molecule type" value="Transcribed_RNA"/>
</dbReference>
<name>A0A8D8DVS4_CULPI</name>
<proteinExistence type="predicted"/>
<accession>A0A8D8DVS4</accession>
<sequence>MSPKFCHTPAGVANVQKWLKRNLNGVQPEIPFRKFRSNFRSGIRSGMNPSSGERFDWVLVCLISLVLYALRYTVKLKNNNVKKKKQLNKTYRTMHLILFLK</sequence>
<evidence type="ECO:0000313" key="2">
    <source>
        <dbReference type="EMBL" id="CAG6518566.1"/>
    </source>
</evidence>
<feature type="transmembrane region" description="Helical" evidence="1">
    <location>
        <begin position="57"/>
        <end position="74"/>
    </location>
</feature>
<dbReference type="EMBL" id="HBUE01283182">
    <property type="protein sequence ID" value="CAG6570104.1"/>
    <property type="molecule type" value="Transcribed_RNA"/>
</dbReference>
<keyword evidence="1" id="KW-1133">Transmembrane helix</keyword>
<dbReference type="EMBL" id="HBUE01177633">
    <property type="protein sequence ID" value="CAG6518566.1"/>
    <property type="molecule type" value="Transcribed_RNA"/>
</dbReference>
<dbReference type="EMBL" id="HBUE01025696">
    <property type="protein sequence ID" value="CAG6454295.1"/>
    <property type="molecule type" value="Transcribed_RNA"/>
</dbReference>
<evidence type="ECO:0000256" key="1">
    <source>
        <dbReference type="SAM" id="Phobius"/>
    </source>
</evidence>
<organism evidence="2">
    <name type="scientific">Culex pipiens</name>
    <name type="common">House mosquito</name>
    <dbReference type="NCBI Taxonomy" id="7175"/>
    <lineage>
        <taxon>Eukaryota</taxon>
        <taxon>Metazoa</taxon>
        <taxon>Ecdysozoa</taxon>
        <taxon>Arthropoda</taxon>
        <taxon>Hexapoda</taxon>
        <taxon>Insecta</taxon>
        <taxon>Pterygota</taxon>
        <taxon>Neoptera</taxon>
        <taxon>Endopterygota</taxon>
        <taxon>Diptera</taxon>
        <taxon>Nematocera</taxon>
        <taxon>Culicoidea</taxon>
        <taxon>Culicidae</taxon>
        <taxon>Culicinae</taxon>
        <taxon>Culicini</taxon>
        <taxon>Culex</taxon>
        <taxon>Culex</taxon>
    </lineage>
</organism>
<protein>
    <submittedName>
        <fullName evidence="2">(northern house mosquito) hypothetical protein</fullName>
    </submittedName>
</protein>